<evidence type="ECO:0000313" key="13">
    <source>
        <dbReference type="Proteomes" id="UP001316803"/>
    </source>
</evidence>
<feature type="binding site" evidence="9">
    <location>
        <position position="116"/>
    </location>
    <ligand>
        <name>FMN</name>
        <dbReference type="ChEBI" id="CHEBI:58210"/>
    </ligand>
</feature>
<dbReference type="CDD" id="cd02809">
    <property type="entry name" value="alpha_hydroxyacid_oxid_FMN"/>
    <property type="match status" value="1"/>
</dbReference>
<evidence type="ECO:0000256" key="1">
    <source>
        <dbReference type="ARBA" id="ARBA00001917"/>
    </source>
</evidence>
<dbReference type="Gene3D" id="3.20.20.70">
    <property type="entry name" value="Aldolase class I"/>
    <property type="match status" value="1"/>
</dbReference>
<dbReference type="GO" id="GO:0010181">
    <property type="term" value="F:FMN binding"/>
    <property type="evidence" value="ECO:0007669"/>
    <property type="project" value="InterPro"/>
</dbReference>
<dbReference type="InterPro" id="IPR037396">
    <property type="entry name" value="FMN_HAD"/>
</dbReference>
<dbReference type="PROSITE" id="PS51349">
    <property type="entry name" value="FMN_HYDROXY_ACID_DH_2"/>
    <property type="match status" value="1"/>
</dbReference>
<feature type="binding site" evidence="9">
    <location>
        <position position="168"/>
    </location>
    <ligand>
        <name>FMN</name>
        <dbReference type="ChEBI" id="CHEBI:58210"/>
    </ligand>
</feature>
<evidence type="ECO:0000256" key="5">
    <source>
        <dbReference type="ARBA" id="ARBA00024042"/>
    </source>
</evidence>
<keyword evidence="3 9" id="KW-0288">FMN</keyword>
<dbReference type="Proteomes" id="UP001316803">
    <property type="component" value="Unassembled WGS sequence"/>
</dbReference>
<feature type="domain" description="FMN hydroxy acid dehydrogenase" evidence="11">
    <location>
        <begin position="8"/>
        <end position="390"/>
    </location>
</feature>
<evidence type="ECO:0000256" key="3">
    <source>
        <dbReference type="ARBA" id="ARBA00022643"/>
    </source>
</evidence>
<dbReference type="PROSITE" id="PS00557">
    <property type="entry name" value="FMN_HYDROXY_ACID_DH_1"/>
    <property type="match status" value="1"/>
</dbReference>
<dbReference type="PANTHER" id="PTHR10578:SF107">
    <property type="entry name" value="2-HYDROXYACID OXIDASE 1"/>
    <property type="match status" value="1"/>
</dbReference>
<dbReference type="EMBL" id="JAKLMC020000004">
    <property type="protein sequence ID" value="KAK5956942.1"/>
    <property type="molecule type" value="Genomic_DNA"/>
</dbReference>
<feature type="active site" description="Proton acceptor" evidence="8">
    <location>
        <position position="285"/>
    </location>
</feature>
<dbReference type="InterPro" id="IPR013785">
    <property type="entry name" value="Aldolase_TIM"/>
</dbReference>
<comment type="cofactor">
    <cofactor evidence="1">
        <name>FMN</name>
        <dbReference type="ChEBI" id="CHEBI:58210"/>
    </cofactor>
</comment>
<dbReference type="FunFam" id="3.20.20.70:FF:000056">
    <property type="entry name" value="hydroxyacid oxidase 2"/>
    <property type="match status" value="1"/>
</dbReference>
<feature type="binding site" evidence="9">
    <location>
        <position position="288"/>
    </location>
    <ligand>
        <name>glyoxylate</name>
        <dbReference type="ChEBI" id="CHEBI:36655"/>
    </ligand>
</feature>
<feature type="binding site" evidence="9">
    <location>
        <position position="34"/>
    </location>
    <ligand>
        <name>glyoxylate</name>
        <dbReference type="ChEBI" id="CHEBI:36655"/>
    </ligand>
</feature>
<comment type="similarity">
    <text evidence="5">Belongs to the FMN-dependent alpha-hydroxy acid dehydrogenase family.</text>
</comment>
<feature type="binding site" evidence="9">
    <location>
        <position position="142"/>
    </location>
    <ligand>
        <name>glyoxylate</name>
        <dbReference type="ChEBI" id="CHEBI:36655"/>
    </ligand>
</feature>
<keyword evidence="13" id="KW-1185">Reference proteome</keyword>
<feature type="binding site" evidence="9">
    <location>
        <position position="283"/>
    </location>
    <ligand>
        <name>FMN</name>
        <dbReference type="ChEBI" id="CHEBI:58210"/>
    </ligand>
</feature>
<dbReference type="InterPro" id="IPR008259">
    <property type="entry name" value="FMN_hydac_DH_AS"/>
</dbReference>
<evidence type="ECO:0000256" key="6">
    <source>
        <dbReference type="ARBA" id="ARBA00073420"/>
    </source>
</evidence>
<dbReference type="AlphaFoldDB" id="A0AAN8I6L2"/>
<evidence type="ECO:0000256" key="7">
    <source>
        <dbReference type="ARBA" id="ARBA00083297"/>
    </source>
</evidence>
<gene>
    <name evidence="12" type="ORF">OHC33_002431</name>
</gene>
<accession>A0AAN8I6L2</accession>
<dbReference type="GO" id="GO:0005737">
    <property type="term" value="C:cytoplasm"/>
    <property type="evidence" value="ECO:0007669"/>
    <property type="project" value="UniProtKB-ARBA"/>
</dbReference>
<dbReference type="InterPro" id="IPR000262">
    <property type="entry name" value="FMN-dep_DH"/>
</dbReference>
<dbReference type="Pfam" id="PF01070">
    <property type="entry name" value="FMN_dh"/>
    <property type="match status" value="1"/>
</dbReference>
<evidence type="ECO:0000256" key="4">
    <source>
        <dbReference type="ARBA" id="ARBA00023002"/>
    </source>
</evidence>
<keyword evidence="4" id="KW-0560">Oxidoreductase</keyword>
<evidence type="ECO:0000256" key="2">
    <source>
        <dbReference type="ARBA" id="ARBA00022630"/>
    </source>
</evidence>
<protein>
    <recommendedName>
        <fullName evidence="6">Oxidase FUB9</fullName>
    </recommendedName>
    <alternativeName>
        <fullName evidence="7">Fusaric acid biosynthesis protein 9</fullName>
    </alternativeName>
</protein>
<evidence type="ECO:0000256" key="8">
    <source>
        <dbReference type="PIRSR" id="PIRSR000138-1"/>
    </source>
</evidence>
<feature type="binding site" evidence="9">
    <location>
        <begin position="339"/>
        <end position="340"/>
    </location>
    <ligand>
        <name>FMN</name>
        <dbReference type="ChEBI" id="CHEBI:58210"/>
    </ligand>
</feature>
<feature type="binding site" evidence="9">
    <location>
        <position position="261"/>
    </location>
    <ligand>
        <name>FMN</name>
        <dbReference type="ChEBI" id="CHEBI:58210"/>
    </ligand>
</feature>
<reference evidence="12 13" key="1">
    <citation type="submission" date="2022-12" db="EMBL/GenBank/DDBJ databases">
        <title>Genomic features and morphological characterization of a novel Knufia sp. strain isolated from spacecraft assembly facility.</title>
        <authorList>
            <person name="Teixeira M."/>
            <person name="Chander A.M."/>
            <person name="Stajich J.E."/>
            <person name="Venkateswaran K."/>
        </authorList>
    </citation>
    <scope>NUCLEOTIDE SEQUENCE [LARGE SCALE GENOMIC DNA]</scope>
    <source>
        <strain evidence="12 13">FJI-L2-BK-P2</strain>
    </source>
</reference>
<dbReference type="PANTHER" id="PTHR10578">
    <property type="entry name" value="S -2-HYDROXY-ACID OXIDASE-RELATED"/>
    <property type="match status" value="1"/>
</dbReference>
<comment type="caution">
    <text evidence="12">The sequence shown here is derived from an EMBL/GenBank/DDBJ whole genome shotgun (WGS) entry which is preliminary data.</text>
</comment>
<feature type="binding site" evidence="9">
    <location>
        <position position="285"/>
    </location>
    <ligand>
        <name>glyoxylate</name>
        <dbReference type="ChEBI" id="CHEBI:36655"/>
    </ligand>
</feature>
<sequence>MAKTDLEVHDDKPLTIAEFEAIAKTKLKQQVWDYYVSGAEDQISIQRNREAFTRLIIRPRVFRDVTKIDTAATLFGKEYAFPVGISPSAYQKLVGGDGELDVARAATGRKTLMILSTNATCSCEDVIDAAGGPDAHFWFQLYVSQNREKSARLIRRVEAAGYKALAVTVDTPVLGNRINERKTQLILPAPLSLPNMEDTDPDRSKKPSLNRELLQATNRQEADRVQEAARERGLLNDPSLTWNETIPWIRKQTSTMKVVVKGVMTAEDALLAVEGGADAIVVSNHGGRQLDGVSSTVEALVEVVDAVKGRVPVLVDGGITRGSDVFKCLALGADFCLVGRPALWGLAYDGRRGVEMVLDILERELSRTMALSGARNLQEIQRGMLGVERRDGFGIAKL</sequence>
<evidence type="ECO:0000256" key="9">
    <source>
        <dbReference type="PIRSR" id="PIRSR000138-2"/>
    </source>
</evidence>
<dbReference type="InterPro" id="IPR012133">
    <property type="entry name" value="Alpha-hydoxy_acid_DH_FMN"/>
</dbReference>
<name>A0AAN8I6L2_9EURO</name>
<feature type="region of interest" description="Disordered" evidence="10">
    <location>
        <begin position="191"/>
        <end position="222"/>
    </location>
</feature>
<dbReference type="PIRSF" id="PIRSF000138">
    <property type="entry name" value="Al-hdrx_acd_dh"/>
    <property type="match status" value="1"/>
</dbReference>
<dbReference type="SUPFAM" id="SSF51395">
    <property type="entry name" value="FMN-linked oxidoreductases"/>
    <property type="match status" value="1"/>
</dbReference>
<organism evidence="12 13">
    <name type="scientific">Knufia fluminis</name>
    <dbReference type="NCBI Taxonomy" id="191047"/>
    <lineage>
        <taxon>Eukaryota</taxon>
        <taxon>Fungi</taxon>
        <taxon>Dikarya</taxon>
        <taxon>Ascomycota</taxon>
        <taxon>Pezizomycotina</taxon>
        <taxon>Eurotiomycetes</taxon>
        <taxon>Chaetothyriomycetidae</taxon>
        <taxon>Chaetothyriales</taxon>
        <taxon>Trichomeriaceae</taxon>
        <taxon>Knufia</taxon>
    </lineage>
</organism>
<dbReference type="GO" id="GO:0016491">
    <property type="term" value="F:oxidoreductase activity"/>
    <property type="evidence" value="ECO:0007669"/>
    <property type="project" value="UniProtKB-KW"/>
</dbReference>
<evidence type="ECO:0000313" key="12">
    <source>
        <dbReference type="EMBL" id="KAK5956942.1"/>
    </source>
</evidence>
<feature type="binding site" evidence="9">
    <location>
        <begin position="87"/>
        <end position="89"/>
    </location>
    <ligand>
        <name>FMN</name>
        <dbReference type="ChEBI" id="CHEBI:58210"/>
    </ligand>
</feature>
<evidence type="ECO:0000259" key="11">
    <source>
        <dbReference type="PROSITE" id="PS51349"/>
    </source>
</evidence>
<proteinExistence type="inferred from homology"/>
<feature type="binding site" evidence="9">
    <location>
        <position position="177"/>
    </location>
    <ligand>
        <name>glyoxylate</name>
        <dbReference type="ChEBI" id="CHEBI:36655"/>
    </ligand>
</feature>
<evidence type="ECO:0000256" key="10">
    <source>
        <dbReference type="SAM" id="MobiDB-lite"/>
    </source>
</evidence>
<keyword evidence="2 9" id="KW-0285">Flavoprotein</keyword>
<feature type="binding site" evidence="9">
    <location>
        <position position="140"/>
    </location>
    <ligand>
        <name>FMN</name>
        <dbReference type="ChEBI" id="CHEBI:58210"/>
    </ligand>
</feature>